<evidence type="ECO:0000313" key="5">
    <source>
        <dbReference type="Proteomes" id="UP001177769"/>
    </source>
</evidence>
<feature type="domain" description="YknX-like C-terminal permuted SH3-like" evidence="3">
    <location>
        <begin position="331"/>
        <end position="400"/>
    </location>
</feature>
<dbReference type="Proteomes" id="UP001177769">
    <property type="component" value="Chromosome"/>
</dbReference>
<evidence type="ECO:0000256" key="2">
    <source>
        <dbReference type="SAM" id="SignalP"/>
    </source>
</evidence>
<keyword evidence="2" id="KW-0732">Signal</keyword>
<dbReference type="RefSeq" id="WP_285231161.1">
    <property type="nucleotide sequence ID" value="NZ_CP116346.1"/>
</dbReference>
<dbReference type="GO" id="GO:0015562">
    <property type="term" value="F:efflux transmembrane transporter activity"/>
    <property type="evidence" value="ECO:0007669"/>
    <property type="project" value="TreeGrafter"/>
</dbReference>
<keyword evidence="1" id="KW-0175">Coiled coil</keyword>
<feature type="coiled-coil region" evidence="1">
    <location>
        <begin position="159"/>
        <end position="186"/>
    </location>
</feature>
<protein>
    <submittedName>
        <fullName evidence="4">HlyD family efflux transporter periplasmic adaptor subunit</fullName>
    </submittedName>
</protein>
<evidence type="ECO:0000256" key="1">
    <source>
        <dbReference type="SAM" id="Coils"/>
    </source>
</evidence>
<feature type="chain" id="PRO_5041738729" evidence="2">
    <location>
        <begin position="26"/>
        <end position="402"/>
    </location>
</feature>
<dbReference type="Gene3D" id="2.40.420.20">
    <property type="match status" value="1"/>
</dbReference>
<dbReference type="InterPro" id="IPR058637">
    <property type="entry name" value="YknX-like_C"/>
</dbReference>
<gene>
    <name evidence="4" type="ORF">PFX98_14225</name>
</gene>
<name>A0AA95N811_9BURK</name>
<dbReference type="EMBL" id="CP116346">
    <property type="protein sequence ID" value="WIT10092.1"/>
    <property type="molecule type" value="Genomic_DNA"/>
</dbReference>
<proteinExistence type="predicted"/>
<dbReference type="Pfam" id="PF25989">
    <property type="entry name" value="YknX_C"/>
    <property type="match status" value="1"/>
</dbReference>
<accession>A0AA95N811</accession>
<keyword evidence="5" id="KW-1185">Reference proteome</keyword>
<evidence type="ECO:0000313" key="4">
    <source>
        <dbReference type="EMBL" id="WIT10092.1"/>
    </source>
</evidence>
<dbReference type="AlphaFoldDB" id="A0AA95N811"/>
<dbReference type="GO" id="GO:1990281">
    <property type="term" value="C:efflux pump complex"/>
    <property type="evidence" value="ECO:0007669"/>
    <property type="project" value="TreeGrafter"/>
</dbReference>
<evidence type="ECO:0000259" key="3">
    <source>
        <dbReference type="Pfam" id="PF25989"/>
    </source>
</evidence>
<dbReference type="PANTHER" id="PTHR30469">
    <property type="entry name" value="MULTIDRUG RESISTANCE PROTEIN MDTA"/>
    <property type="match status" value="1"/>
</dbReference>
<feature type="signal peptide" evidence="2">
    <location>
        <begin position="1"/>
        <end position="25"/>
    </location>
</feature>
<dbReference type="KEGG" id="pais:PFX98_14225"/>
<organism evidence="4 5">
    <name type="scientific">Paucibacter sediminis</name>
    <dbReference type="NCBI Taxonomy" id="3019553"/>
    <lineage>
        <taxon>Bacteria</taxon>
        <taxon>Pseudomonadati</taxon>
        <taxon>Pseudomonadota</taxon>
        <taxon>Betaproteobacteria</taxon>
        <taxon>Burkholderiales</taxon>
        <taxon>Sphaerotilaceae</taxon>
        <taxon>Roseateles</taxon>
    </lineage>
</organism>
<dbReference type="Gene3D" id="2.40.30.170">
    <property type="match status" value="1"/>
</dbReference>
<sequence>MQTKNKWLMGGAASALLLVLAWAFAPRPQAVEIASAQAGRFELGIEEDAKTRVQERYLVSAPLAGRWLRPQLKEGDAVQAGAVLGVLQPTLAALTDARSRAELAARAEAASDAVHAATARLAAVGIAQAQAQQELSRSEALARQGYLSAARRDSDALALQAAQQNLKAAQSELKIAQHEAAQARAALGVYGGAGGAGAAGNGFVLRAPVAGQVLRVQQPSEGVVALGAPLLELGDTAQLEVVAELLSTDALAVRPGQPVQIERWGGPAVLKGQVLRVEPGAFTKVSALGVEEQRVRVLVKLLSPPAERQQLGDGYRVGVRILTRSAEGALLVPVSAVFPLPRAAAGRHAVFRVEGGRARLTEVKLEARNGAVAWVTGGLDAGSQVVSYPPQDLQDGARVKPR</sequence>
<dbReference type="PANTHER" id="PTHR30469:SF15">
    <property type="entry name" value="HLYD FAMILY OF SECRETION PROTEINS"/>
    <property type="match status" value="1"/>
</dbReference>
<reference evidence="4" key="1">
    <citation type="submission" date="2023-01" db="EMBL/GenBank/DDBJ databases">
        <title>Whole genome sequence of Paucibacter sp. S2-9 isolated from pond sediment.</title>
        <authorList>
            <person name="Jung J.Y."/>
        </authorList>
    </citation>
    <scope>NUCLEOTIDE SEQUENCE</scope>
    <source>
        <strain evidence="4">S2-9</strain>
    </source>
</reference>